<dbReference type="GO" id="GO:0046983">
    <property type="term" value="F:protein dimerization activity"/>
    <property type="evidence" value="ECO:0007669"/>
    <property type="project" value="InterPro"/>
</dbReference>
<protein>
    <submittedName>
        <fullName evidence="8">MADS-box transcription factor family protein, putative</fullName>
    </submittedName>
    <submittedName>
        <fullName evidence="9">Putative transcription factor MADS-type1 family</fullName>
    </submittedName>
</protein>
<keyword evidence="3" id="KW-0238">DNA-binding</keyword>
<evidence type="ECO:0000256" key="2">
    <source>
        <dbReference type="ARBA" id="ARBA00023015"/>
    </source>
</evidence>
<evidence type="ECO:0000256" key="6">
    <source>
        <dbReference type="SAM" id="MobiDB-lite"/>
    </source>
</evidence>
<reference evidence="12" key="4">
    <citation type="journal article" date="2018" name="Nat. Plants">
        <title>Whole-genome landscape of Medicago truncatula symbiotic genes.</title>
        <authorList>
            <person name="Pecrix Y."/>
            <person name="Staton S.E."/>
            <person name="Sallet E."/>
            <person name="Lelandais-Briere C."/>
            <person name="Moreau S."/>
            <person name="Carrere S."/>
            <person name="Blein T."/>
            <person name="Jardinaud M.F."/>
            <person name="Latrasse D."/>
            <person name="Zouine M."/>
            <person name="Zahm M."/>
            <person name="Kreplak J."/>
            <person name="Mayjonade B."/>
            <person name="Satge C."/>
            <person name="Perez M."/>
            <person name="Cauet S."/>
            <person name="Marande W."/>
            <person name="Chantry-Darmon C."/>
            <person name="Lopez-Roques C."/>
            <person name="Bouchez O."/>
            <person name="Berard A."/>
            <person name="Debelle F."/>
            <person name="Munos S."/>
            <person name="Bendahmane A."/>
            <person name="Berges H."/>
            <person name="Niebel A."/>
            <person name="Buitink J."/>
            <person name="Frugier F."/>
            <person name="Benhamed M."/>
            <person name="Crespi M."/>
            <person name="Gouzy J."/>
            <person name="Gamas P."/>
        </authorList>
    </citation>
    <scope>NUCLEOTIDE SEQUENCE [LARGE SCALE GENOMIC DNA]</scope>
    <source>
        <strain evidence="12">cv. Jemalong A17</strain>
    </source>
</reference>
<dbReference type="EnsemblPlants" id="KEH35534">
    <property type="protein sequence ID" value="KEH35534"/>
    <property type="gene ID" value="MTR_3g093900"/>
</dbReference>
<keyword evidence="11" id="KW-1185">Reference proteome</keyword>
<feature type="region of interest" description="Disordered" evidence="6">
    <location>
        <begin position="543"/>
        <end position="570"/>
    </location>
</feature>
<reference evidence="10" key="3">
    <citation type="submission" date="2015-04" db="UniProtKB">
        <authorList>
            <consortium name="EnsemblPlants"/>
        </authorList>
    </citation>
    <scope>IDENTIFICATION</scope>
    <source>
        <strain evidence="10">cv. Jemalong A17</strain>
    </source>
</reference>
<dbReference type="GO" id="GO:0000981">
    <property type="term" value="F:DNA-binding transcription factor activity, RNA polymerase II-specific"/>
    <property type="evidence" value="ECO:0000318"/>
    <property type="project" value="GO_Central"/>
</dbReference>
<dbReference type="GO" id="GO:0045944">
    <property type="term" value="P:positive regulation of transcription by RNA polymerase II"/>
    <property type="evidence" value="ECO:0007669"/>
    <property type="project" value="InterPro"/>
</dbReference>
<evidence type="ECO:0000313" key="8">
    <source>
        <dbReference type="EMBL" id="KEH35534.1"/>
    </source>
</evidence>
<keyword evidence="5" id="KW-0539">Nucleus</keyword>
<reference evidence="8 11" key="2">
    <citation type="journal article" date="2014" name="BMC Genomics">
        <title>An improved genome release (version Mt4.0) for the model legume Medicago truncatula.</title>
        <authorList>
            <person name="Tang H."/>
            <person name="Krishnakumar V."/>
            <person name="Bidwell S."/>
            <person name="Rosen B."/>
            <person name="Chan A."/>
            <person name="Zhou S."/>
            <person name="Gentzbittel L."/>
            <person name="Childs K.L."/>
            <person name="Yandell M."/>
            <person name="Gundlach H."/>
            <person name="Mayer K.F."/>
            <person name="Schwartz D.C."/>
            <person name="Town C.D."/>
        </authorList>
    </citation>
    <scope>GENOME REANNOTATION</scope>
    <source>
        <strain evidence="8">A17</strain>
        <strain evidence="10 11">cv. Jemalong A17</strain>
    </source>
</reference>
<dbReference type="Gene3D" id="3.40.1810.10">
    <property type="entry name" value="Transcription factor, MADS-box"/>
    <property type="match status" value="1"/>
</dbReference>
<dbReference type="AlphaFoldDB" id="A0A072V0I7"/>
<dbReference type="EMBL" id="CM001219">
    <property type="protein sequence ID" value="KEH35534.1"/>
    <property type="molecule type" value="Genomic_DNA"/>
</dbReference>
<dbReference type="InterPro" id="IPR036879">
    <property type="entry name" value="TF_MADSbox_sf"/>
</dbReference>
<dbReference type="InterPro" id="IPR002100">
    <property type="entry name" value="TF_MADSbox"/>
</dbReference>
<name>A0A072V0I7_MEDTR</name>
<evidence type="ECO:0000256" key="3">
    <source>
        <dbReference type="ARBA" id="ARBA00023125"/>
    </source>
</evidence>
<dbReference type="InterPro" id="IPR033897">
    <property type="entry name" value="SRF-like_MADS-box"/>
</dbReference>
<dbReference type="PROSITE" id="PS50066">
    <property type="entry name" value="MADS_BOX_2"/>
    <property type="match status" value="1"/>
</dbReference>
<dbReference type="EMBL" id="PSQE01000003">
    <property type="protein sequence ID" value="RHN69802.1"/>
    <property type="molecule type" value="Genomic_DNA"/>
</dbReference>
<sequence length="570" mass="63495">MVEIRKRKITSKLIENATQRKIRYMNRVEGLFTKMEQVKTLCGIEACAIVFGPGDSRPSVWPSPHVAKKLIHKFEYMPTSVRSRNMTDQLTYVVEKGKKLDANLAKINKYNEETLLRVSVHQILNEGKSISDFNASMKNNLIDFLLERIKIVRKKTDYFEKAMFPLNKPPSLPPPMSCAINNDNMTDFRININKEVLNQQPLLDLAKQVDQMGDGFNPGGGGSVGDMLVNQENFEGFYNNIYSNTEIRPHTYFGGGVDLASSQGNLKDFDSRMEITSDKYLNGSVDDILLPRGNSGGFDASLSSSMEIPPHVSHGDGVDIMLPQGNFGGFELNTSGNMWIPPHENSSGNVDALFPHFSFRGQNNFESFDKNTGSNMWTPSHENPNVDVDALIFTQNYGGQCNFEGFDNITYHNMWTPSHENPSDGVEMFIPNVETIGQGSFKGFDNNTNTKMEISPHANHSGGIDVVLPQWNFKGSDNNVGTNVEVSLHANSSDDVDLLSHQGIFEGFDNNTSSVMWIPPRKNHRDGDNTRIRCQNNIGGNLDEYGMGSANPNSVDNNDGSNFNQGLSFE</sequence>
<dbReference type="OrthoDB" id="1436232at2759"/>
<dbReference type="CDD" id="cd00266">
    <property type="entry name" value="MADS_SRF_like"/>
    <property type="match status" value="1"/>
</dbReference>
<evidence type="ECO:0000313" key="10">
    <source>
        <dbReference type="EnsemblPlants" id="KEH35534"/>
    </source>
</evidence>
<dbReference type="SMART" id="SM00432">
    <property type="entry name" value="MADS"/>
    <property type="match status" value="1"/>
</dbReference>
<evidence type="ECO:0000256" key="1">
    <source>
        <dbReference type="ARBA" id="ARBA00004123"/>
    </source>
</evidence>
<feature type="compositionally biased region" description="Polar residues" evidence="6">
    <location>
        <begin position="550"/>
        <end position="570"/>
    </location>
</feature>
<keyword evidence="4" id="KW-0804">Transcription</keyword>
<proteinExistence type="predicted"/>
<organism evidence="8 11">
    <name type="scientific">Medicago truncatula</name>
    <name type="common">Barrel medic</name>
    <name type="synonym">Medicago tribuloides</name>
    <dbReference type="NCBI Taxonomy" id="3880"/>
    <lineage>
        <taxon>Eukaryota</taxon>
        <taxon>Viridiplantae</taxon>
        <taxon>Streptophyta</taxon>
        <taxon>Embryophyta</taxon>
        <taxon>Tracheophyta</taxon>
        <taxon>Spermatophyta</taxon>
        <taxon>Magnoliopsida</taxon>
        <taxon>eudicotyledons</taxon>
        <taxon>Gunneridae</taxon>
        <taxon>Pentapetalae</taxon>
        <taxon>rosids</taxon>
        <taxon>fabids</taxon>
        <taxon>Fabales</taxon>
        <taxon>Fabaceae</taxon>
        <taxon>Papilionoideae</taxon>
        <taxon>50 kb inversion clade</taxon>
        <taxon>NPAAA clade</taxon>
        <taxon>Hologalegina</taxon>
        <taxon>IRL clade</taxon>
        <taxon>Trifolieae</taxon>
        <taxon>Medicago</taxon>
    </lineage>
</organism>
<keyword evidence="2" id="KW-0805">Transcription regulation</keyword>
<reference evidence="9" key="5">
    <citation type="journal article" date="2018" name="Nat. Plants">
        <title>Whole-genome landscape of Medicago truncatula symbiotic genes.</title>
        <authorList>
            <person name="Pecrix Y."/>
            <person name="Gamas P."/>
            <person name="Carrere S."/>
        </authorList>
    </citation>
    <scope>NUCLEOTIDE SEQUENCE</scope>
    <source>
        <tissue evidence="9">Leaves</tissue>
    </source>
</reference>
<feature type="domain" description="MADS-box" evidence="7">
    <location>
        <begin position="4"/>
        <end position="52"/>
    </location>
</feature>
<dbReference type="Pfam" id="PF00319">
    <property type="entry name" value="SRF-TF"/>
    <property type="match status" value="1"/>
</dbReference>
<dbReference type="GO" id="GO:0005634">
    <property type="term" value="C:nucleus"/>
    <property type="evidence" value="ECO:0007669"/>
    <property type="project" value="UniProtKB-SubCell"/>
</dbReference>
<dbReference type="Proteomes" id="UP000265566">
    <property type="component" value="Chromosome 3"/>
</dbReference>
<dbReference type="Proteomes" id="UP000002051">
    <property type="component" value="Chromosome 3"/>
</dbReference>
<evidence type="ECO:0000259" key="7">
    <source>
        <dbReference type="PROSITE" id="PS50066"/>
    </source>
</evidence>
<dbReference type="GO" id="GO:0000978">
    <property type="term" value="F:RNA polymerase II cis-regulatory region sequence-specific DNA binding"/>
    <property type="evidence" value="ECO:0000318"/>
    <property type="project" value="GO_Central"/>
</dbReference>
<accession>A0A072V0I7</accession>
<dbReference type="HOGENOM" id="CLU_478499_0_0_1"/>
<reference evidence="8 11" key="1">
    <citation type="journal article" date="2011" name="Nature">
        <title>The Medicago genome provides insight into the evolution of rhizobial symbioses.</title>
        <authorList>
            <person name="Young N.D."/>
            <person name="Debelle F."/>
            <person name="Oldroyd G.E."/>
            <person name="Geurts R."/>
            <person name="Cannon S.B."/>
            <person name="Udvardi M.K."/>
            <person name="Benedito V.A."/>
            <person name="Mayer K.F."/>
            <person name="Gouzy J."/>
            <person name="Schoof H."/>
            <person name="Van de Peer Y."/>
            <person name="Proost S."/>
            <person name="Cook D.R."/>
            <person name="Meyers B.C."/>
            <person name="Spannagl M."/>
            <person name="Cheung F."/>
            <person name="De Mita S."/>
            <person name="Krishnakumar V."/>
            <person name="Gundlach H."/>
            <person name="Zhou S."/>
            <person name="Mudge J."/>
            <person name="Bharti A.K."/>
            <person name="Murray J.D."/>
            <person name="Naoumkina M.A."/>
            <person name="Rosen B."/>
            <person name="Silverstein K.A."/>
            <person name="Tang H."/>
            <person name="Rombauts S."/>
            <person name="Zhao P.X."/>
            <person name="Zhou P."/>
            <person name="Barbe V."/>
            <person name="Bardou P."/>
            <person name="Bechner M."/>
            <person name="Bellec A."/>
            <person name="Berger A."/>
            <person name="Berges H."/>
            <person name="Bidwell S."/>
            <person name="Bisseling T."/>
            <person name="Choisne N."/>
            <person name="Couloux A."/>
            <person name="Denny R."/>
            <person name="Deshpande S."/>
            <person name="Dai X."/>
            <person name="Doyle J.J."/>
            <person name="Dudez A.M."/>
            <person name="Farmer A.D."/>
            <person name="Fouteau S."/>
            <person name="Franken C."/>
            <person name="Gibelin C."/>
            <person name="Gish J."/>
            <person name="Goldstein S."/>
            <person name="Gonzalez A.J."/>
            <person name="Green P.J."/>
            <person name="Hallab A."/>
            <person name="Hartog M."/>
            <person name="Hua A."/>
            <person name="Humphray S.J."/>
            <person name="Jeong D.H."/>
            <person name="Jing Y."/>
            <person name="Jocker A."/>
            <person name="Kenton S.M."/>
            <person name="Kim D.J."/>
            <person name="Klee K."/>
            <person name="Lai H."/>
            <person name="Lang C."/>
            <person name="Lin S."/>
            <person name="Macmil S.L."/>
            <person name="Magdelenat G."/>
            <person name="Matthews L."/>
            <person name="McCorrison J."/>
            <person name="Monaghan E.L."/>
            <person name="Mun J.H."/>
            <person name="Najar F.Z."/>
            <person name="Nicholson C."/>
            <person name="Noirot C."/>
            <person name="O'Bleness M."/>
            <person name="Paule C.R."/>
            <person name="Poulain J."/>
            <person name="Prion F."/>
            <person name="Qin B."/>
            <person name="Qu C."/>
            <person name="Retzel E.F."/>
            <person name="Riddle C."/>
            <person name="Sallet E."/>
            <person name="Samain S."/>
            <person name="Samson N."/>
            <person name="Sanders I."/>
            <person name="Saurat O."/>
            <person name="Scarpelli C."/>
            <person name="Schiex T."/>
            <person name="Segurens B."/>
            <person name="Severin A.J."/>
            <person name="Sherrier D.J."/>
            <person name="Shi R."/>
            <person name="Sims S."/>
            <person name="Singer S.R."/>
            <person name="Sinharoy S."/>
            <person name="Sterck L."/>
            <person name="Viollet A."/>
            <person name="Wang B.B."/>
            <person name="Wang K."/>
            <person name="Wang M."/>
            <person name="Wang X."/>
            <person name="Warfsmann J."/>
            <person name="Weissenbach J."/>
            <person name="White D.D."/>
            <person name="White J.D."/>
            <person name="Wiley G.B."/>
            <person name="Wincker P."/>
            <person name="Xing Y."/>
            <person name="Yang L."/>
            <person name="Yao Z."/>
            <person name="Ying F."/>
            <person name="Zhai J."/>
            <person name="Zhou L."/>
            <person name="Zuber A."/>
            <person name="Denarie J."/>
            <person name="Dixon R.A."/>
            <person name="May G.D."/>
            <person name="Schwartz D.C."/>
            <person name="Rogers J."/>
            <person name="Quetier F."/>
            <person name="Town C.D."/>
            <person name="Roe B.A."/>
        </authorList>
    </citation>
    <scope>NUCLEOTIDE SEQUENCE [LARGE SCALE GENOMIC DNA]</scope>
    <source>
        <strain evidence="8">A17</strain>
        <strain evidence="10 11">cv. Jemalong A17</strain>
    </source>
</reference>
<dbReference type="GO" id="GO:0006357">
    <property type="term" value="P:regulation of transcription by RNA polymerase II"/>
    <property type="evidence" value="ECO:0000318"/>
    <property type="project" value="GO_Central"/>
</dbReference>
<evidence type="ECO:0000313" key="11">
    <source>
        <dbReference type="Proteomes" id="UP000002051"/>
    </source>
</evidence>
<gene>
    <name evidence="8" type="ordered locus">MTR_3g093900</name>
    <name evidence="9" type="ORF">MtrunA17_Chr3g0128721</name>
</gene>
<evidence type="ECO:0000256" key="4">
    <source>
        <dbReference type="ARBA" id="ARBA00023163"/>
    </source>
</evidence>
<dbReference type="SUPFAM" id="SSF55455">
    <property type="entry name" value="SRF-like"/>
    <property type="match status" value="1"/>
</dbReference>
<evidence type="ECO:0000313" key="9">
    <source>
        <dbReference type="EMBL" id="RHN69802.1"/>
    </source>
</evidence>
<evidence type="ECO:0000256" key="5">
    <source>
        <dbReference type="ARBA" id="ARBA00023242"/>
    </source>
</evidence>
<comment type="subcellular location">
    <subcellularLocation>
        <location evidence="1">Nucleus</location>
    </subcellularLocation>
</comment>
<dbReference type="Gramene" id="rna18318">
    <property type="protein sequence ID" value="RHN69802.1"/>
    <property type="gene ID" value="gene18318"/>
</dbReference>
<evidence type="ECO:0000313" key="12">
    <source>
        <dbReference type="Proteomes" id="UP000265566"/>
    </source>
</evidence>